<feature type="compositionally biased region" description="Basic residues" evidence="1">
    <location>
        <begin position="1"/>
        <end position="19"/>
    </location>
</feature>
<dbReference type="Proteomes" id="UP000275078">
    <property type="component" value="Unassembled WGS sequence"/>
</dbReference>
<evidence type="ECO:0000313" key="2">
    <source>
        <dbReference type="EMBL" id="RPA80585.1"/>
    </source>
</evidence>
<feature type="region of interest" description="Disordered" evidence="1">
    <location>
        <begin position="1"/>
        <end position="26"/>
    </location>
</feature>
<feature type="compositionally biased region" description="Polar residues" evidence="1">
    <location>
        <begin position="65"/>
        <end position="83"/>
    </location>
</feature>
<evidence type="ECO:0000313" key="3">
    <source>
        <dbReference type="Proteomes" id="UP000275078"/>
    </source>
</evidence>
<gene>
    <name evidence="2" type="ORF">BJ508DRAFT_126117</name>
</gene>
<name>A0A3N4I384_ASCIM</name>
<feature type="compositionally biased region" description="Basic residues" evidence="1">
    <location>
        <begin position="87"/>
        <end position="100"/>
    </location>
</feature>
<dbReference type="AlphaFoldDB" id="A0A3N4I384"/>
<feature type="region of interest" description="Disordered" evidence="1">
    <location>
        <begin position="288"/>
        <end position="310"/>
    </location>
</feature>
<proteinExistence type="predicted"/>
<evidence type="ECO:0000256" key="1">
    <source>
        <dbReference type="SAM" id="MobiDB-lite"/>
    </source>
</evidence>
<organism evidence="2 3">
    <name type="scientific">Ascobolus immersus RN42</name>
    <dbReference type="NCBI Taxonomy" id="1160509"/>
    <lineage>
        <taxon>Eukaryota</taxon>
        <taxon>Fungi</taxon>
        <taxon>Dikarya</taxon>
        <taxon>Ascomycota</taxon>
        <taxon>Pezizomycotina</taxon>
        <taxon>Pezizomycetes</taxon>
        <taxon>Pezizales</taxon>
        <taxon>Ascobolaceae</taxon>
        <taxon>Ascobolus</taxon>
    </lineage>
</organism>
<keyword evidence="3" id="KW-1185">Reference proteome</keyword>
<dbReference type="EMBL" id="ML119686">
    <property type="protein sequence ID" value="RPA80585.1"/>
    <property type="molecule type" value="Genomic_DNA"/>
</dbReference>
<protein>
    <submittedName>
        <fullName evidence="2">Uncharacterized protein</fullName>
    </submittedName>
</protein>
<feature type="region of interest" description="Disordered" evidence="1">
    <location>
        <begin position="65"/>
        <end position="105"/>
    </location>
</feature>
<reference evidence="2 3" key="1">
    <citation type="journal article" date="2018" name="Nat. Ecol. Evol.">
        <title>Pezizomycetes genomes reveal the molecular basis of ectomycorrhizal truffle lifestyle.</title>
        <authorList>
            <person name="Murat C."/>
            <person name="Payen T."/>
            <person name="Noel B."/>
            <person name="Kuo A."/>
            <person name="Morin E."/>
            <person name="Chen J."/>
            <person name="Kohler A."/>
            <person name="Krizsan K."/>
            <person name="Balestrini R."/>
            <person name="Da Silva C."/>
            <person name="Montanini B."/>
            <person name="Hainaut M."/>
            <person name="Levati E."/>
            <person name="Barry K.W."/>
            <person name="Belfiori B."/>
            <person name="Cichocki N."/>
            <person name="Clum A."/>
            <person name="Dockter R.B."/>
            <person name="Fauchery L."/>
            <person name="Guy J."/>
            <person name="Iotti M."/>
            <person name="Le Tacon F."/>
            <person name="Lindquist E.A."/>
            <person name="Lipzen A."/>
            <person name="Malagnac F."/>
            <person name="Mello A."/>
            <person name="Molinier V."/>
            <person name="Miyauchi S."/>
            <person name="Poulain J."/>
            <person name="Riccioni C."/>
            <person name="Rubini A."/>
            <person name="Sitrit Y."/>
            <person name="Splivallo R."/>
            <person name="Traeger S."/>
            <person name="Wang M."/>
            <person name="Zifcakova L."/>
            <person name="Wipf D."/>
            <person name="Zambonelli A."/>
            <person name="Paolocci F."/>
            <person name="Nowrousian M."/>
            <person name="Ottonello S."/>
            <person name="Baldrian P."/>
            <person name="Spatafora J.W."/>
            <person name="Henrissat B."/>
            <person name="Nagy L.G."/>
            <person name="Aury J.M."/>
            <person name="Wincker P."/>
            <person name="Grigoriev I.V."/>
            <person name="Bonfante P."/>
            <person name="Martin F.M."/>
        </authorList>
    </citation>
    <scope>NUCLEOTIDE SEQUENCE [LARGE SCALE GENOMIC DNA]</scope>
    <source>
        <strain evidence="2 3">RN42</strain>
    </source>
</reference>
<accession>A0A3N4I384</accession>
<feature type="compositionally biased region" description="Polar residues" evidence="1">
    <location>
        <begin position="290"/>
        <end position="306"/>
    </location>
</feature>
<sequence length="445" mass="47770">MQLHHHASKQRDGRRKSHHSTATAPPSLFNITTFLTTIAVAIPPAAAPTMSRNASQHRLIQDSLNYSSGWSHHPGSTPQSSTGVRERIRRAQRANSRRHSNPQPLAHGITFLRRPSIPLIGEPDTTTIYNSPVTTPKPTIPQKVYLHGFEGGCIPINIADNAAKPLSTKRHALFVDPMKPNPLYVGIPIDTGARKSVDGAVTTSASKVVQLQPRPAISIDMAAEGGGVSLKPIPATNNSVKVVEKKTILRRGTVLSANGEEKAVATTPTMKSQRLSFSTGNGVSIAVPVPTSTVNSPKTPIKSVSTPQPPPAVPLPPPGLPKGFGTALGLFKEGFDKEASAFGSIGRSKTIRKIPPGLRRPGDLFPFLTVDNANNLAENPILPGTGCDKVDKHHTHRFTKAFFPDFVCTPSLCGSNNAFAMIECKDNSPSPMLRNPVMLKTYSKW</sequence>